<dbReference type="AlphaFoldDB" id="A0A1G8APY7"/>
<protein>
    <submittedName>
        <fullName evidence="1">Uncharacterized protein</fullName>
    </submittedName>
</protein>
<proteinExistence type="predicted"/>
<sequence>MASKVDIWNLALANIGHKANIADPDETSVEANHCRRFYPIALGVTLERFAWGFATRRKALGLVTNPVNHWMFAYALPNQCIAPRAVLPPQSTDDTKEQPFTIESAADGSAILYTNVEDAVLKYTALVEDTNKFSHLFVTALSFDLAAMLVGPIPKDPKKRQEMQQLAAFYTSQAEAADANATHDSTYGTFIPSHLAAR</sequence>
<dbReference type="STRING" id="83767.SAMN05660652_01457"/>
<gene>
    <name evidence="1" type="ORF">SAMN05660652_01457</name>
</gene>
<dbReference type="Proteomes" id="UP000198607">
    <property type="component" value="Unassembled WGS sequence"/>
</dbReference>
<dbReference type="EMBL" id="FNCY01000004">
    <property type="protein sequence ID" value="SDH22933.1"/>
    <property type="molecule type" value="Genomic_DNA"/>
</dbReference>
<name>A0A1G8APY7_9RHOO</name>
<evidence type="ECO:0000313" key="1">
    <source>
        <dbReference type="EMBL" id="SDH22933.1"/>
    </source>
</evidence>
<keyword evidence="2" id="KW-1185">Reference proteome</keyword>
<accession>A0A1G8APY7</accession>
<dbReference type="RefSeq" id="WP_091936015.1">
    <property type="nucleotide sequence ID" value="NZ_FNCY01000004.1"/>
</dbReference>
<dbReference type="OrthoDB" id="7278537at2"/>
<organism evidence="1 2">
    <name type="scientific">Propionivibrio dicarboxylicus</name>
    <dbReference type="NCBI Taxonomy" id="83767"/>
    <lineage>
        <taxon>Bacteria</taxon>
        <taxon>Pseudomonadati</taxon>
        <taxon>Pseudomonadota</taxon>
        <taxon>Betaproteobacteria</taxon>
        <taxon>Rhodocyclales</taxon>
        <taxon>Rhodocyclaceae</taxon>
        <taxon>Propionivibrio</taxon>
    </lineage>
</organism>
<reference evidence="1 2" key="1">
    <citation type="submission" date="2016-10" db="EMBL/GenBank/DDBJ databases">
        <authorList>
            <person name="de Groot N.N."/>
        </authorList>
    </citation>
    <scope>NUCLEOTIDE SEQUENCE [LARGE SCALE GENOMIC DNA]</scope>
    <source>
        <strain evidence="1 2">DSM 5885</strain>
    </source>
</reference>
<evidence type="ECO:0000313" key="2">
    <source>
        <dbReference type="Proteomes" id="UP000198607"/>
    </source>
</evidence>